<feature type="compositionally biased region" description="Low complexity" evidence="1">
    <location>
        <begin position="132"/>
        <end position="149"/>
    </location>
</feature>
<dbReference type="Proteomes" id="UP000479710">
    <property type="component" value="Unassembled WGS sequence"/>
</dbReference>
<dbReference type="Gene3D" id="1.10.510.10">
    <property type="entry name" value="Transferase(Phosphotransferase) domain 1"/>
    <property type="match status" value="1"/>
</dbReference>
<reference evidence="3 4" key="1">
    <citation type="submission" date="2019-11" db="EMBL/GenBank/DDBJ databases">
        <title>Whole genome sequence of Oryza granulata.</title>
        <authorList>
            <person name="Li W."/>
        </authorList>
    </citation>
    <scope>NUCLEOTIDE SEQUENCE [LARGE SCALE GENOMIC DNA]</scope>
    <source>
        <strain evidence="4">cv. Menghai</strain>
        <tissue evidence="3">Leaf</tissue>
    </source>
</reference>
<organism evidence="3 4">
    <name type="scientific">Oryza meyeriana var. granulata</name>
    <dbReference type="NCBI Taxonomy" id="110450"/>
    <lineage>
        <taxon>Eukaryota</taxon>
        <taxon>Viridiplantae</taxon>
        <taxon>Streptophyta</taxon>
        <taxon>Embryophyta</taxon>
        <taxon>Tracheophyta</taxon>
        <taxon>Spermatophyta</taxon>
        <taxon>Magnoliopsida</taxon>
        <taxon>Liliopsida</taxon>
        <taxon>Poales</taxon>
        <taxon>Poaceae</taxon>
        <taxon>BOP clade</taxon>
        <taxon>Oryzoideae</taxon>
        <taxon>Oryzeae</taxon>
        <taxon>Oryzinae</taxon>
        <taxon>Oryza</taxon>
        <taxon>Oryza meyeriana</taxon>
    </lineage>
</organism>
<comment type="caution">
    <text evidence="3">The sequence shown here is derived from an EMBL/GenBank/DDBJ whole genome shotgun (WGS) entry which is preliminary data.</text>
</comment>
<proteinExistence type="predicted"/>
<keyword evidence="4" id="KW-1185">Reference proteome</keyword>
<dbReference type="EMBL" id="SPHZ02000007">
    <property type="protein sequence ID" value="KAF0907443.1"/>
    <property type="molecule type" value="Genomic_DNA"/>
</dbReference>
<dbReference type="GO" id="GO:0004672">
    <property type="term" value="F:protein kinase activity"/>
    <property type="evidence" value="ECO:0007669"/>
    <property type="project" value="InterPro"/>
</dbReference>
<dbReference type="PROSITE" id="PS50011">
    <property type="entry name" value="PROTEIN_KINASE_DOM"/>
    <property type="match status" value="1"/>
</dbReference>
<dbReference type="GO" id="GO:0005524">
    <property type="term" value="F:ATP binding"/>
    <property type="evidence" value="ECO:0007669"/>
    <property type="project" value="InterPro"/>
</dbReference>
<gene>
    <name evidence="3" type="ORF">E2562_017378</name>
</gene>
<dbReference type="InterPro" id="IPR011009">
    <property type="entry name" value="Kinase-like_dom_sf"/>
</dbReference>
<dbReference type="InterPro" id="IPR001245">
    <property type="entry name" value="Ser-Thr/Tyr_kinase_cat_dom"/>
</dbReference>
<dbReference type="SUPFAM" id="SSF56112">
    <property type="entry name" value="Protein kinase-like (PK-like)"/>
    <property type="match status" value="1"/>
</dbReference>
<evidence type="ECO:0000313" key="3">
    <source>
        <dbReference type="EMBL" id="KAF0907443.1"/>
    </source>
</evidence>
<dbReference type="PANTHER" id="PTHR27006">
    <property type="entry name" value="PROMASTIGOTE SURFACE ANTIGEN PROTEIN PSA"/>
    <property type="match status" value="1"/>
</dbReference>
<name>A0A6G1D6N6_9ORYZ</name>
<protein>
    <recommendedName>
        <fullName evidence="2">Protein kinase domain-containing protein</fullName>
    </recommendedName>
</protein>
<evidence type="ECO:0000313" key="4">
    <source>
        <dbReference type="Proteomes" id="UP000479710"/>
    </source>
</evidence>
<sequence>MAPEYAMRGQYSVKSDVFCFGVIVLEIVTGRRSMGSYNYEQSVSLLGLIWQHWTMGTVVDLLDPSLVSNISSSQCSDDRDQMLMCMHIGLLCVQDNPADRPMLSSVILMLESSNATPLRAPSRPAFWVHSSDAPPCSSSSGGDPAAASANHVSVTELEAR</sequence>
<evidence type="ECO:0000256" key="1">
    <source>
        <dbReference type="SAM" id="MobiDB-lite"/>
    </source>
</evidence>
<dbReference type="PANTHER" id="PTHR27006:SF618">
    <property type="entry name" value="CYSTEINE-RICH RECEPTOR-LIKE PROTEIN KINASE 10"/>
    <property type="match status" value="1"/>
</dbReference>
<evidence type="ECO:0000259" key="2">
    <source>
        <dbReference type="PROSITE" id="PS50011"/>
    </source>
</evidence>
<dbReference type="InterPro" id="IPR000719">
    <property type="entry name" value="Prot_kinase_dom"/>
</dbReference>
<feature type="region of interest" description="Disordered" evidence="1">
    <location>
        <begin position="132"/>
        <end position="160"/>
    </location>
</feature>
<dbReference type="OrthoDB" id="661987at2759"/>
<accession>A0A6G1D6N6</accession>
<feature type="domain" description="Protein kinase" evidence="2">
    <location>
        <begin position="1"/>
        <end position="126"/>
    </location>
</feature>
<dbReference type="Pfam" id="PF07714">
    <property type="entry name" value="PK_Tyr_Ser-Thr"/>
    <property type="match status" value="1"/>
</dbReference>
<dbReference type="AlphaFoldDB" id="A0A6G1D6N6"/>